<sequence>MNFITSVLVIGGGPAGLSAALALGRQLHHTVLFDSGIYRNAAADNMHNFVSWDHEPPTYFRAKARENLVSRYSEFIRIENTCVTSLKKNAENFFEAQDANGRVWLGKKVILAMGSTDLFPDTIGYQDCWAYGIFHCLYCHGFEELGSKSVGILAIDACAVPEIALHLTQMAGQLTNIVTIYTNGNHALAETLSAKLETEASFKISVRINSTHIVRLTKTDAEVARATKNVDNSGRVNIHFEDGTTAIEGFLVHSPKTKLSGMHLIEQLGLEVSGLGDLSTSLPFLQTSLHGVFAAGDCMTSMKSVASAVSNGCLAGVGAGFQLNAEKHGTKSMV</sequence>
<dbReference type="Gene3D" id="3.50.50.60">
    <property type="entry name" value="FAD/NAD(P)-binding domain"/>
    <property type="match status" value="2"/>
</dbReference>
<evidence type="ECO:0000313" key="6">
    <source>
        <dbReference type="Proteomes" id="UP001211907"/>
    </source>
</evidence>
<evidence type="ECO:0000256" key="2">
    <source>
        <dbReference type="ARBA" id="ARBA00022630"/>
    </source>
</evidence>
<gene>
    <name evidence="5" type="ORF">HK100_008367</name>
</gene>
<comment type="caution">
    <text evidence="5">The sequence shown here is derived from an EMBL/GenBank/DDBJ whole genome shotgun (WGS) entry which is preliminary data.</text>
</comment>
<evidence type="ECO:0000259" key="4">
    <source>
        <dbReference type="Pfam" id="PF07992"/>
    </source>
</evidence>
<dbReference type="EMBL" id="JADGJH010000406">
    <property type="protein sequence ID" value="KAJ3129877.1"/>
    <property type="molecule type" value="Genomic_DNA"/>
</dbReference>
<dbReference type="GO" id="GO:0097237">
    <property type="term" value="P:cellular response to toxic substance"/>
    <property type="evidence" value="ECO:0007669"/>
    <property type="project" value="UniProtKB-ARBA"/>
</dbReference>
<dbReference type="InterPro" id="IPR036188">
    <property type="entry name" value="FAD/NAD-bd_sf"/>
</dbReference>
<dbReference type="PANTHER" id="PTHR48105">
    <property type="entry name" value="THIOREDOXIN REDUCTASE 1-RELATED-RELATED"/>
    <property type="match status" value="1"/>
</dbReference>
<protein>
    <recommendedName>
        <fullName evidence="4">FAD/NAD(P)-binding domain-containing protein</fullName>
    </recommendedName>
</protein>
<dbReference type="AlphaFoldDB" id="A0AAD5XI03"/>
<proteinExistence type="inferred from homology"/>
<evidence type="ECO:0000256" key="1">
    <source>
        <dbReference type="ARBA" id="ARBA00009333"/>
    </source>
</evidence>
<feature type="domain" description="FAD/NAD(P)-binding" evidence="4">
    <location>
        <begin position="6"/>
        <end position="312"/>
    </location>
</feature>
<dbReference type="Pfam" id="PF07992">
    <property type="entry name" value="Pyr_redox_2"/>
    <property type="match status" value="1"/>
</dbReference>
<dbReference type="InterPro" id="IPR023753">
    <property type="entry name" value="FAD/NAD-binding_dom"/>
</dbReference>
<organism evidence="5 6">
    <name type="scientific">Physocladia obscura</name>
    <dbReference type="NCBI Taxonomy" id="109957"/>
    <lineage>
        <taxon>Eukaryota</taxon>
        <taxon>Fungi</taxon>
        <taxon>Fungi incertae sedis</taxon>
        <taxon>Chytridiomycota</taxon>
        <taxon>Chytridiomycota incertae sedis</taxon>
        <taxon>Chytridiomycetes</taxon>
        <taxon>Chytridiales</taxon>
        <taxon>Chytriomycetaceae</taxon>
        <taxon>Physocladia</taxon>
    </lineage>
</organism>
<evidence type="ECO:0000256" key="3">
    <source>
        <dbReference type="ARBA" id="ARBA00023002"/>
    </source>
</evidence>
<dbReference type="PRINTS" id="PR00469">
    <property type="entry name" value="PNDRDTASEII"/>
</dbReference>
<keyword evidence="3" id="KW-0560">Oxidoreductase</keyword>
<dbReference type="GO" id="GO:0016491">
    <property type="term" value="F:oxidoreductase activity"/>
    <property type="evidence" value="ECO:0007669"/>
    <property type="project" value="UniProtKB-KW"/>
</dbReference>
<dbReference type="Proteomes" id="UP001211907">
    <property type="component" value="Unassembled WGS sequence"/>
</dbReference>
<accession>A0AAD5XI03</accession>
<keyword evidence="6" id="KW-1185">Reference proteome</keyword>
<keyword evidence="2" id="KW-0285">Flavoprotein</keyword>
<evidence type="ECO:0000313" key="5">
    <source>
        <dbReference type="EMBL" id="KAJ3129877.1"/>
    </source>
</evidence>
<name>A0AAD5XI03_9FUNG</name>
<reference evidence="5" key="1">
    <citation type="submission" date="2020-05" db="EMBL/GenBank/DDBJ databases">
        <title>Phylogenomic resolution of chytrid fungi.</title>
        <authorList>
            <person name="Stajich J.E."/>
            <person name="Amses K."/>
            <person name="Simmons R."/>
            <person name="Seto K."/>
            <person name="Myers J."/>
            <person name="Bonds A."/>
            <person name="Quandt C.A."/>
            <person name="Barry K."/>
            <person name="Liu P."/>
            <person name="Grigoriev I."/>
            <person name="Longcore J.E."/>
            <person name="James T.Y."/>
        </authorList>
    </citation>
    <scope>NUCLEOTIDE SEQUENCE</scope>
    <source>
        <strain evidence="5">JEL0513</strain>
    </source>
</reference>
<comment type="similarity">
    <text evidence="1">Belongs to the class-II pyridine nucleotide-disulfide oxidoreductase family.</text>
</comment>
<dbReference type="PRINTS" id="PR00368">
    <property type="entry name" value="FADPNR"/>
</dbReference>
<dbReference type="InterPro" id="IPR050097">
    <property type="entry name" value="Ferredoxin-NADP_redctase_2"/>
</dbReference>
<dbReference type="SUPFAM" id="SSF51905">
    <property type="entry name" value="FAD/NAD(P)-binding domain"/>
    <property type="match status" value="1"/>
</dbReference>